<evidence type="ECO:0000256" key="3">
    <source>
        <dbReference type="ARBA" id="ARBA00023125"/>
    </source>
</evidence>
<dbReference type="Proteomes" id="UP001222800">
    <property type="component" value="Chromosome"/>
</dbReference>
<evidence type="ECO:0000313" key="9">
    <source>
        <dbReference type="EMBL" id="WFD11797.1"/>
    </source>
</evidence>
<evidence type="ECO:0000256" key="1">
    <source>
        <dbReference type="ARBA" id="ARBA00004496"/>
    </source>
</evidence>
<accession>A0ABY8EFS1</accession>
<dbReference type="SUPFAM" id="SSF46785">
    <property type="entry name" value="Winged helix' DNA-binding domain"/>
    <property type="match status" value="1"/>
</dbReference>
<dbReference type="GO" id="GO:0003677">
    <property type="term" value="F:DNA binding"/>
    <property type="evidence" value="ECO:0007669"/>
    <property type="project" value="UniProtKB-KW"/>
</dbReference>
<dbReference type="Gene3D" id="1.10.10.10">
    <property type="entry name" value="Winged helix-like DNA-binding domain superfamily/Winged helix DNA-binding domain"/>
    <property type="match status" value="1"/>
</dbReference>
<evidence type="ECO:0000256" key="7">
    <source>
        <dbReference type="ARBA" id="ARBA00047207"/>
    </source>
</evidence>
<dbReference type="PANTHER" id="PTHR42756">
    <property type="entry name" value="TRANSCRIPTIONAL REGULATOR, MARR"/>
    <property type="match status" value="1"/>
</dbReference>
<dbReference type="InterPro" id="IPR036390">
    <property type="entry name" value="WH_DNA-bd_sf"/>
</dbReference>
<proteinExistence type="inferred from homology"/>
<gene>
    <name evidence="9" type="ORF">P4S50_06895</name>
</gene>
<evidence type="ECO:0000256" key="5">
    <source>
        <dbReference type="ARBA" id="ARBA00046337"/>
    </source>
</evidence>
<dbReference type="Pfam" id="PF22381">
    <property type="entry name" value="Staph_reg_Sar_Rot"/>
    <property type="match status" value="1"/>
</dbReference>
<reference evidence="9 10" key="1">
    <citation type="submission" date="2023-03" db="EMBL/GenBank/DDBJ databases">
        <title>Complete genome sequence of Tepidibacter sp. SWIR-1, isolated from a deep-sea hydrothermal vent.</title>
        <authorList>
            <person name="Li X."/>
        </authorList>
    </citation>
    <scope>NUCLEOTIDE SEQUENCE [LARGE SCALE GENOMIC DNA]</scope>
    <source>
        <strain evidence="9 10">SWIR-1</strain>
    </source>
</reference>
<comment type="similarity">
    <text evidence="5">Belongs to the SarZ family.</text>
</comment>
<evidence type="ECO:0000256" key="4">
    <source>
        <dbReference type="ARBA" id="ARBA00023163"/>
    </source>
</evidence>
<protein>
    <recommendedName>
        <fullName evidence="6">HTH-type transcriptional regulator SarZ</fullName>
    </recommendedName>
    <alternativeName>
        <fullName evidence="7">Staphylococcal accessory regulator Z</fullName>
    </alternativeName>
</protein>
<keyword evidence="2" id="KW-0805">Transcription regulation</keyword>
<feature type="domain" description="HTH marR-type" evidence="8">
    <location>
        <begin position="1"/>
        <end position="138"/>
    </location>
</feature>
<sequence length="143" mass="16617">MNYDCIVLKLRDVTTLTDKFYAKRIKEQGLPILMNHIPLFYILSGSEKPLAFTEIFNMWGISKSSLSEVINKYHKMGFIEKFSSADDKRSFTVALTEEGKEIRAVLSKLEDELLSKFYSNFGDSMRENFENNVEKVIENLRDI</sequence>
<dbReference type="PANTHER" id="PTHR42756:SF1">
    <property type="entry name" value="TRANSCRIPTIONAL REPRESSOR OF EMRAB OPERON"/>
    <property type="match status" value="1"/>
</dbReference>
<organism evidence="9 10">
    <name type="scientific">Tepidibacter hydrothermalis</name>
    <dbReference type="NCBI Taxonomy" id="3036126"/>
    <lineage>
        <taxon>Bacteria</taxon>
        <taxon>Bacillati</taxon>
        <taxon>Bacillota</taxon>
        <taxon>Clostridia</taxon>
        <taxon>Peptostreptococcales</taxon>
        <taxon>Peptostreptococcaceae</taxon>
        <taxon>Tepidibacter</taxon>
    </lineage>
</organism>
<keyword evidence="4" id="KW-0804">Transcription</keyword>
<evidence type="ECO:0000256" key="2">
    <source>
        <dbReference type="ARBA" id="ARBA00023015"/>
    </source>
</evidence>
<dbReference type="InterPro" id="IPR055166">
    <property type="entry name" value="Transc_reg_Sar_Rot_HTH"/>
</dbReference>
<dbReference type="InterPro" id="IPR036388">
    <property type="entry name" value="WH-like_DNA-bd_sf"/>
</dbReference>
<dbReference type="InterPro" id="IPR000835">
    <property type="entry name" value="HTH_MarR-typ"/>
</dbReference>
<evidence type="ECO:0000256" key="6">
    <source>
        <dbReference type="ARBA" id="ARBA00047188"/>
    </source>
</evidence>
<keyword evidence="3 9" id="KW-0238">DNA-binding</keyword>
<dbReference type="SMART" id="SM00347">
    <property type="entry name" value="HTH_MARR"/>
    <property type="match status" value="1"/>
</dbReference>
<dbReference type="PROSITE" id="PS50995">
    <property type="entry name" value="HTH_MARR_2"/>
    <property type="match status" value="1"/>
</dbReference>
<dbReference type="RefSeq" id="WP_277733966.1">
    <property type="nucleotide sequence ID" value="NZ_CP120733.1"/>
</dbReference>
<evidence type="ECO:0000313" key="10">
    <source>
        <dbReference type="Proteomes" id="UP001222800"/>
    </source>
</evidence>
<keyword evidence="10" id="KW-1185">Reference proteome</keyword>
<comment type="subcellular location">
    <subcellularLocation>
        <location evidence="1">Cytoplasm</location>
    </subcellularLocation>
</comment>
<name>A0ABY8EFS1_9FIRM</name>
<evidence type="ECO:0000259" key="8">
    <source>
        <dbReference type="PROSITE" id="PS50995"/>
    </source>
</evidence>
<dbReference type="EMBL" id="CP120733">
    <property type="protein sequence ID" value="WFD11797.1"/>
    <property type="molecule type" value="Genomic_DNA"/>
</dbReference>